<dbReference type="OrthoDB" id="4704294at2"/>
<dbReference type="GO" id="GO:0051920">
    <property type="term" value="F:peroxiredoxin activity"/>
    <property type="evidence" value="ECO:0007669"/>
    <property type="project" value="InterPro"/>
</dbReference>
<evidence type="ECO:0000259" key="1">
    <source>
        <dbReference type="Pfam" id="PF02627"/>
    </source>
</evidence>
<dbReference type="InterPro" id="IPR003779">
    <property type="entry name" value="CMD-like"/>
</dbReference>
<dbReference type="AlphaFoldDB" id="Q13GF0"/>
<dbReference type="KEGG" id="bxe:Bxe_C0965"/>
<dbReference type="PATRIC" id="fig|266265.5.peg.8726"/>
<evidence type="ECO:0000313" key="2">
    <source>
        <dbReference type="EMBL" id="ABE36839.1"/>
    </source>
</evidence>
<dbReference type="EMBL" id="CP000272">
    <property type="protein sequence ID" value="ABE36839.1"/>
    <property type="molecule type" value="Genomic_DNA"/>
</dbReference>
<protein>
    <recommendedName>
        <fullName evidence="1">Carboxymuconolactone decarboxylase-like domain-containing protein</fullName>
    </recommendedName>
</protein>
<evidence type="ECO:0000313" key="3">
    <source>
        <dbReference type="Proteomes" id="UP000001817"/>
    </source>
</evidence>
<dbReference type="PANTHER" id="PTHR34846">
    <property type="entry name" value="4-CARBOXYMUCONOLACTONE DECARBOXYLASE FAMILY PROTEIN (AFU_ORTHOLOGUE AFUA_6G11590)"/>
    <property type="match status" value="1"/>
</dbReference>
<proteinExistence type="predicted"/>
<gene>
    <name evidence="2" type="ORF">Bxe_C0965</name>
</gene>
<organism evidence="2 3">
    <name type="scientific">Paraburkholderia xenovorans (strain LB400)</name>
    <dbReference type="NCBI Taxonomy" id="266265"/>
    <lineage>
        <taxon>Bacteria</taxon>
        <taxon>Pseudomonadati</taxon>
        <taxon>Pseudomonadota</taxon>
        <taxon>Betaproteobacteria</taxon>
        <taxon>Burkholderiales</taxon>
        <taxon>Burkholderiaceae</taxon>
        <taxon>Paraburkholderia</taxon>
    </lineage>
</organism>
<dbReference type="STRING" id="266265.Bxe_C0965"/>
<name>Q13GF0_PARXL</name>
<reference evidence="2 3" key="1">
    <citation type="journal article" date="2006" name="Proc. Natl. Acad. Sci. U.S.A.">
        <title>Burkholderia xenovorans LB400 harbors a multi-replicon, 9.73-Mbp genome shaped for versatility.</title>
        <authorList>
            <person name="Chain P.S."/>
            <person name="Denef V.J."/>
            <person name="Konstantinidis K.T."/>
            <person name="Vergez L.M."/>
            <person name="Agullo L."/>
            <person name="Reyes V.L."/>
            <person name="Hauser L."/>
            <person name="Cordova M."/>
            <person name="Gomez L."/>
            <person name="Gonzalez M."/>
            <person name="Land M."/>
            <person name="Lao V."/>
            <person name="Larimer F."/>
            <person name="LiPuma J.J."/>
            <person name="Mahenthiralingam E."/>
            <person name="Malfatti S.A."/>
            <person name="Marx C.J."/>
            <person name="Parnell J.J."/>
            <person name="Ramette A."/>
            <person name="Richardson P."/>
            <person name="Seeger M."/>
            <person name="Smith D."/>
            <person name="Spilker T."/>
            <person name="Sul W.J."/>
            <person name="Tsoi T.V."/>
            <person name="Ulrich L.E."/>
            <person name="Zhulin I.B."/>
            <person name="Tiedje J.M."/>
        </authorList>
    </citation>
    <scope>NUCLEOTIDE SEQUENCE [LARGE SCALE GENOMIC DNA]</scope>
    <source>
        <strain evidence="2 3">LB400</strain>
    </source>
</reference>
<dbReference type="KEGG" id="bxb:DR64_7487"/>
<dbReference type="InterPro" id="IPR029032">
    <property type="entry name" value="AhpD-like"/>
</dbReference>
<dbReference type="Gene3D" id="1.20.1290.10">
    <property type="entry name" value="AhpD-like"/>
    <property type="match status" value="1"/>
</dbReference>
<sequence length="180" mass="19713">MSSISYVPIDLAEPKEIVDAVRARRGGTLSNLDRILLHSPNLAQGWNTYLGAVRQRLSIDPKLREIIICCVAILNDAEYEFHHHAPELLKAGGTQEQVDALRDVTKAASSERLFNEAERAAIQLTLEMTRNVRIKPETLARARAALGSDQAIVEAIATGAAYNMVSRMIVACGISPEAEH</sequence>
<keyword evidence="3" id="KW-1185">Reference proteome</keyword>
<dbReference type="Pfam" id="PF02627">
    <property type="entry name" value="CMD"/>
    <property type="match status" value="1"/>
</dbReference>
<dbReference type="PANTHER" id="PTHR34846:SF11">
    <property type="entry name" value="4-CARBOXYMUCONOLACTONE DECARBOXYLASE FAMILY PROTEIN (AFU_ORTHOLOGUE AFUA_6G11590)"/>
    <property type="match status" value="1"/>
</dbReference>
<dbReference type="RefSeq" id="WP_011494086.1">
    <property type="nucleotide sequence ID" value="NC_007953.1"/>
</dbReference>
<feature type="domain" description="Carboxymuconolactone decarboxylase-like" evidence="1">
    <location>
        <begin position="40"/>
        <end position="121"/>
    </location>
</feature>
<accession>Q13GF0</accession>
<dbReference type="eggNOG" id="COG2128">
    <property type="taxonomic scope" value="Bacteria"/>
</dbReference>
<dbReference type="Proteomes" id="UP000001817">
    <property type="component" value="Chromosome 3"/>
</dbReference>
<dbReference type="SUPFAM" id="SSF69118">
    <property type="entry name" value="AhpD-like"/>
    <property type="match status" value="1"/>
</dbReference>